<dbReference type="OrthoDB" id="7585528at2"/>
<feature type="compositionally biased region" description="Low complexity" evidence="1">
    <location>
        <begin position="116"/>
        <end position="134"/>
    </location>
</feature>
<proteinExistence type="predicted"/>
<dbReference type="EMBL" id="PKUQ01000055">
    <property type="protein sequence ID" value="PLW75187.1"/>
    <property type="molecule type" value="Genomic_DNA"/>
</dbReference>
<sequence length="168" mass="17409">MMPMAGMQPMSPQSAVEDKLSALVESGEISSTDESAISEALSDIGTELQSSAPEPGTPPPSKEEMDAKIDSLIEEQVSSGTLSESQAEDLSAMFDELQSQGETQGSRPPPPPPPSGSTSDSSNTDSVASSSSSDIGQFLQMLAEQNSTSYGTNGTVQGEGSYLFNYSA</sequence>
<feature type="compositionally biased region" description="Polar residues" evidence="1">
    <location>
        <begin position="76"/>
        <end position="85"/>
    </location>
</feature>
<accession>A0A2N5XL84</accession>
<evidence type="ECO:0000256" key="1">
    <source>
        <dbReference type="SAM" id="MobiDB-lite"/>
    </source>
</evidence>
<dbReference type="AlphaFoldDB" id="A0A2N5XL84"/>
<name>A0A2N5XL84_9HYPH</name>
<organism evidence="2 3">
    <name type="scientific">Cohaesibacter celericrescens</name>
    <dbReference type="NCBI Taxonomy" id="2067669"/>
    <lineage>
        <taxon>Bacteria</taxon>
        <taxon>Pseudomonadati</taxon>
        <taxon>Pseudomonadota</taxon>
        <taxon>Alphaproteobacteria</taxon>
        <taxon>Hyphomicrobiales</taxon>
        <taxon>Cohaesibacteraceae</taxon>
    </lineage>
</organism>
<feature type="compositionally biased region" description="Basic and acidic residues" evidence="1">
    <location>
        <begin position="61"/>
        <end position="71"/>
    </location>
</feature>
<protein>
    <submittedName>
        <fullName evidence="2">Uncharacterized protein</fullName>
    </submittedName>
</protein>
<evidence type="ECO:0000313" key="3">
    <source>
        <dbReference type="Proteomes" id="UP000234881"/>
    </source>
</evidence>
<feature type="compositionally biased region" description="Polar residues" evidence="1">
    <location>
        <begin position="143"/>
        <end position="168"/>
    </location>
</feature>
<gene>
    <name evidence="2" type="ORF">C0081_22890</name>
</gene>
<dbReference type="Proteomes" id="UP000234881">
    <property type="component" value="Unassembled WGS sequence"/>
</dbReference>
<evidence type="ECO:0000313" key="2">
    <source>
        <dbReference type="EMBL" id="PLW75187.1"/>
    </source>
</evidence>
<feature type="region of interest" description="Disordered" evidence="1">
    <location>
        <begin position="1"/>
        <end position="168"/>
    </location>
</feature>
<reference evidence="2 3" key="1">
    <citation type="submission" date="2018-01" db="EMBL/GenBank/DDBJ databases">
        <title>The draft genome sequence of Cohaesibacter sp. H1304.</title>
        <authorList>
            <person name="Wang N.-N."/>
            <person name="Du Z.-J."/>
        </authorList>
    </citation>
    <scope>NUCLEOTIDE SEQUENCE [LARGE SCALE GENOMIC DNA]</scope>
    <source>
        <strain evidence="2 3">H1304</strain>
    </source>
</reference>
<comment type="caution">
    <text evidence="2">The sequence shown here is derived from an EMBL/GenBank/DDBJ whole genome shotgun (WGS) entry which is preliminary data.</text>
</comment>
<keyword evidence="3" id="KW-1185">Reference proteome</keyword>